<proteinExistence type="predicted"/>
<evidence type="ECO:0008006" key="3">
    <source>
        <dbReference type="Google" id="ProtNLM"/>
    </source>
</evidence>
<reference evidence="2" key="1">
    <citation type="submission" date="2020-01" db="EMBL/GenBank/DDBJ databases">
        <title>Draft genome sequence of the Termite Coptotermes fromosanus.</title>
        <authorList>
            <person name="Itakura S."/>
            <person name="Yosikawa Y."/>
            <person name="Umezawa K."/>
        </authorList>
    </citation>
    <scope>NUCLEOTIDE SEQUENCE [LARGE SCALE GENOMIC DNA]</scope>
</reference>
<keyword evidence="2" id="KW-1185">Reference proteome</keyword>
<comment type="caution">
    <text evidence="1">The sequence shown here is derived from an EMBL/GenBank/DDBJ whole genome shotgun (WGS) entry which is preliminary data.</text>
</comment>
<protein>
    <recommendedName>
        <fullName evidence="3">DDE-1 domain-containing protein</fullName>
    </recommendedName>
</protein>
<dbReference type="Proteomes" id="UP000502823">
    <property type="component" value="Unassembled WGS sequence"/>
</dbReference>
<evidence type="ECO:0000313" key="2">
    <source>
        <dbReference type="Proteomes" id="UP000502823"/>
    </source>
</evidence>
<dbReference type="OrthoDB" id="4327074at2759"/>
<evidence type="ECO:0000313" key="1">
    <source>
        <dbReference type="EMBL" id="GFG28969.1"/>
    </source>
</evidence>
<dbReference type="EMBL" id="BLKM01003514">
    <property type="protein sequence ID" value="GFG28969.1"/>
    <property type="molecule type" value="Genomic_DNA"/>
</dbReference>
<sequence>TGNSTIHISLKITCAKGTKQVESVTSGETEIHVTMTVALNVTGNPFPPMLIYPKMHFKNRMLTGALKASTGGANPTAINVAKENGIVLLPPLLCTHWIALSLVHTKNNACLNDLRLFNPCTPATIYSTVGILARSFSMAFTKHNTGNGSHVTRIYPLRGNIFDQDKFLSYDTDRP</sequence>
<gene>
    <name evidence="1" type="ORF">Cfor_07736</name>
</gene>
<dbReference type="AlphaFoldDB" id="A0A6L2P9K4"/>
<dbReference type="InParanoid" id="A0A6L2P9K4"/>
<feature type="non-terminal residue" evidence="1">
    <location>
        <position position="1"/>
    </location>
</feature>
<accession>A0A6L2P9K4</accession>
<name>A0A6L2P9K4_COPFO</name>
<organism evidence="1 2">
    <name type="scientific">Coptotermes formosanus</name>
    <name type="common">Formosan subterranean termite</name>
    <dbReference type="NCBI Taxonomy" id="36987"/>
    <lineage>
        <taxon>Eukaryota</taxon>
        <taxon>Metazoa</taxon>
        <taxon>Ecdysozoa</taxon>
        <taxon>Arthropoda</taxon>
        <taxon>Hexapoda</taxon>
        <taxon>Insecta</taxon>
        <taxon>Pterygota</taxon>
        <taxon>Neoptera</taxon>
        <taxon>Polyneoptera</taxon>
        <taxon>Dictyoptera</taxon>
        <taxon>Blattodea</taxon>
        <taxon>Blattoidea</taxon>
        <taxon>Termitoidae</taxon>
        <taxon>Rhinotermitidae</taxon>
        <taxon>Coptotermes</taxon>
    </lineage>
</organism>